<accession>A0A9X7BFU9</accession>
<reference evidence="1 2" key="1">
    <citation type="submission" date="2017-09" db="EMBL/GenBank/DDBJ databases">
        <title>Large-scale bioinformatics analysis of Bacillus genomes uncovers conserved roles of natural products in bacterial physiology.</title>
        <authorList>
            <consortium name="Agbiome Team Llc"/>
            <person name="Bleich R.M."/>
            <person name="Grubbs K.J."/>
            <person name="Santa Maria K.C."/>
            <person name="Allen S.E."/>
            <person name="Farag S."/>
            <person name="Shank E.A."/>
            <person name="Bowers A."/>
        </authorList>
    </citation>
    <scope>NUCLEOTIDE SEQUENCE [LARGE SCALE GENOMIC DNA]</scope>
    <source>
        <strain evidence="1 2">AFS060282</strain>
    </source>
</reference>
<dbReference type="AlphaFoldDB" id="A0A9X7BFU9"/>
<sequence length="69" mass="7615">MSNNNTKINVKHCSISEASLDLNEGQLNLKLQFNNNTNIVKKIGTFLEEFDDFLMAKGYGDGFADSGAE</sequence>
<gene>
    <name evidence="1" type="ORF">COK98_02900</name>
</gene>
<comment type="caution">
    <text evidence="1">The sequence shown here is derived from an EMBL/GenBank/DDBJ whole genome shotgun (WGS) entry which is preliminary data.</text>
</comment>
<name>A0A9X7BFU9_BACCE</name>
<dbReference type="EMBL" id="NVDQ01000007">
    <property type="protein sequence ID" value="PFV11236.1"/>
    <property type="molecule type" value="Genomic_DNA"/>
</dbReference>
<evidence type="ECO:0000313" key="2">
    <source>
        <dbReference type="Proteomes" id="UP000226257"/>
    </source>
</evidence>
<proteinExistence type="predicted"/>
<dbReference type="RefSeq" id="WP_098659929.1">
    <property type="nucleotide sequence ID" value="NZ_NVDQ01000007.1"/>
</dbReference>
<protein>
    <submittedName>
        <fullName evidence="1">Uncharacterized protein</fullName>
    </submittedName>
</protein>
<evidence type="ECO:0000313" key="1">
    <source>
        <dbReference type="EMBL" id="PFV11236.1"/>
    </source>
</evidence>
<dbReference type="Proteomes" id="UP000226257">
    <property type="component" value="Unassembled WGS sequence"/>
</dbReference>
<organism evidence="1 2">
    <name type="scientific">Bacillus cereus</name>
    <dbReference type="NCBI Taxonomy" id="1396"/>
    <lineage>
        <taxon>Bacteria</taxon>
        <taxon>Bacillati</taxon>
        <taxon>Bacillota</taxon>
        <taxon>Bacilli</taxon>
        <taxon>Bacillales</taxon>
        <taxon>Bacillaceae</taxon>
        <taxon>Bacillus</taxon>
        <taxon>Bacillus cereus group</taxon>
    </lineage>
</organism>